<dbReference type="Proteomes" id="UP001489004">
    <property type="component" value="Unassembled WGS sequence"/>
</dbReference>
<evidence type="ECO:0000256" key="5">
    <source>
        <dbReference type="ARBA" id="ARBA00022989"/>
    </source>
</evidence>
<dbReference type="GO" id="GO:0046964">
    <property type="term" value="F:3'-phosphoadenosine 5'-phosphosulfate transmembrane transporter activity"/>
    <property type="evidence" value="ECO:0007669"/>
    <property type="project" value="TreeGrafter"/>
</dbReference>
<evidence type="ECO:0000313" key="10">
    <source>
        <dbReference type="Proteomes" id="UP001489004"/>
    </source>
</evidence>
<evidence type="ECO:0000256" key="2">
    <source>
        <dbReference type="ARBA" id="ARBA00008349"/>
    </source>
</evidence>
<keyword evidence="4 7" id="KW-0812">Transmembrane</keyword>
<dbReference type="PANTHER" id="PTHR10778">
    <property type="entry name" value="SOLUTE CARRIER FAMILY 35 MEMBER B"/>
    <property type="match status" value="1"/>
</dbReference>
<dbReference type="Pfam" id="PF08449">
    <property type="entry name" value="UAA"/>
    <property type="match status" value="1"/>
</dbReference>
<evidence type="ECO:0000256" key="7">
    <source>
        <dbReference type="SAM" id="Phobius"/>
    </source>
</evidence>
<evidence type="ECO:0000256" key="6">
    <source>
        <dbReference type="ARBA" id="ARBA00023136"/>
    </source>
</evidence>
<feature type="chain" id="PRO_5043508821" evidence="8">
    <location>
        <begin position="19"/>
        <end position="219"/>
    </location>
</feature>
<keyword evidence="8" id="KW-0732">Signal</keyword>
<organism evidence="9 10">
    <name type="scientific">[Myrmecia] bisecta</name>
    <dbReference type="NCBI Taxonomy" id="41462"/>
    <lineage>
        <taxon>Eukaryota</taxon>
        <taxon>Viridiplantae</taxon>
        <taxon>Chlorophyta</taxon>
        <taxon>core chlorophytes</taxon>
        <taxon>Trebouxiophyceae</taxon>
        <taxon>Trebouxiales</taxon>
        <taxon>Trebouxiaceae</taxon>
        <taxon>Myrmecia</taxon>
    </lineage>
</organism>
<keyword evidence="5 7" id="KW-1133">Transmembrane helix</keyword>
<reference evidence="9 10" key="1">
    <citation type="journal article" date="2024" name="Nat. Commun.">
        <title>Phylogenomics reveals the evolutionary origins of lichenization in chlorophyte algae.</title>
        <authorList>
            <person name="Puginier C."/>
            <person name="Libourel C."/>
            <person name="Otte J."/>
            <person name="Skaloud P."/>
            <person name="Haon M."/>
            <person name="Grisel S."/>
            <person name="Petersen M."/>
            <person name="Berrin J.G."/>
            <person name="Delaux P.M."/>
            <person name="Dal Grande F."/>
            <person name="Keller J."/>
        </authorList>
    </citation>
    <scope>NUCLEOTIDE SEQUENCE [LARGE SCALE GENOMIC DNA]</scope>
    <source>
        <strain evidence="9 10">SAG 2043</strain>
    </source>
</reference>
<dbReference type="PANTHER" id="PTHR10778:SF8">
    <property type="entry name" value="ADENOSINE 3'-PHOSPHO 5'-PHOSPHOSULFATE TRANSPORTER 2"/>
    <property type="match status" value="1"/>
</dbReference>
<keyword evidence="3" id="KW-0813">Transport</keyword>
<evidence type="ECO:0000256" key="3">
    <source>
        <dbReference type="ARBA" id="ARBA00022448"/>
    </source>
</evidence>
<evidence type="ECO:0000256" key="8">
    <source>
        <dbReference type="SAM" id="SignalP"/>
    </source>
</evidence>
<evidence type="ECO:0000256" key="1">
    <source>
        <dbReference type="ARBA" id="ARBA00004141"/>
    </source>
</evidence>
<dbReference type="GO" id="GO:0000139">
    <property type="term" value="C:Golgi membrane"/>
    <property type="evidence" value="ECO:0007669"/>
    <property type="project" value="TreeGrafter"/>
</dbReference>
<keyword evidence="6 7" id="KW-0472">Membrane</keyword>
<accession>A0AAW1Q8D0</accession>
<name>A0AAW1Q8D0_9CHLO</name>
<keyword evidence="10" id="KW-1185">Reference proteome</keyword>
<evidence type="ECO:0000256" key="4">
    <source>
        <dbReference type="ARBA" id="ARBA00022692"/>
    </source>
</evidence>
<gene>
    <name evidence="9" type="ORF">WJX72_008311</name>
</gene>
<dbReference type="GO" id="GO:0005789">
    <property type="term" value="C:endoplasmic reticulum membrane"/>
    <property type="evidence" value="ECO:0007669"/>
    <property type="project" value="TreeGrafter"/>
</dbReference>
<dbReference type="InterPro" id="IPR013657">
    <property type="entry name" value="SCL35B1-4/HUT1"/>
</dbReference>
<proteinExistence type="inferred from homology"/>
<feature type="transmembrane region" description="Helical" evidence="7">
    <location>
        <begin position="183"/>
        <end position="203"/>
    </location>
</feature>
<feature type="signal peptide" evidence="8">
    <location>
        <begin position="1"/>
        <end position="18"/>
    </location>
</feature>
<dbReference type="EMBL" id="JALJOR010000005">
    <property type="protein sequence ID" value="KAK9817013.1"/>
    <property type="molecule type" value="Genomic_DNA"/>
</dbReference>
<dbReference type="AlphaFoldDB" id="A0AAW1Q8D0"/>
<comment type="similarity">
    <text evidence="2">Belongs to the nucleotide-sugar transporter family. UDP-galactose:UMP antiporter (TC 2.A.7.11) subfamily.</text>
</comment>
<feature type="transmembrane region" description="Helical" evidence="7">
    <location>
        <begin position="67"/>
        <end position="88"/>
    </location>
</feature>
<evidence type="ECO:0000313" key="9">
    <source>
        <dbReference type="EMBL" id="KAK9817013.1"/>
    </source>
</evidence>
<sequence>MQFYILAAGLLLCSLVFAALQEKVFRIEGFTYGGWMTFLTYVTYSVCGLWEWLLIEGGGRHGKKKDFAVVALTATLGYYLTNWSLQYLSYATRVVFKSSKVLPVMAFGAVIQRQHYTSAQYSAGALLVAGISTFTMGDREGSAAFSAAGVVLISLASMFDAVSANLEEARFFRVEQPCSQAEVVACMCGCAAVYSFVALLMTGELWPAVQHSMVHYKAE</sequence>
<feature type="transmembrane region" description="Helical" evidence="7">
    <location>
        <begin position="34"/>
        <end position="55"/>
    </location>
</feature>
<comment type="subcellular location">
    <subcellularLocation>
        <location evidence="1">Membrane</location>
        <topology evidence="1">Multi-pass membrane protein</topology>
    </subcellularLocation>
</comment>
<comment type="caution">
    <text evidence="9">The sequence shown here is derived from an EMBL/GenBank/DDBJ whole genome shotgun (WGS) entry which is preliminary data.</text>
</comment>
<protein>
    <submittedName>
        <fullName evidence="9">Uncharacterized protein</fullName>
    </submittedName>
</protein>
<feature type="transmembrane region" description="Helical" evidence="7">
    <location>
        <begin position="143"/>
        <end position="162"/>
    </location>
</feature>